<reference evidence="3" key="1">
    <citation type="submission" date="2013-09" db="EMBL/GenBank/DDBJ databases">
        <title>Corchorus olitorius genome sequencing.</title>
        <authorList>
            <person name="Alam M."/>
            <person name="Haque M.S."/>
            <person name="Islam M.S."/>
            <person name="Emdad E.M."/>
            <person name="Islam M.M."/>
            <person name="Ahmed B."/>
            <person name="Halim A."/>
            <person name="Hossen Q.M.M."/>
            <person name="Hossain M.Z."/>
            <person name="Ahmed R."/>
            <person name="Khan M.M."/>
            <person name="Islam R."/>
            <person name="Rashid M.M."/>
            <person name="Khan S.A."/>
            <person name="Rahman M.S."/>
            <person name="Alam M."/>
            <person name="Yahiya A.S."/>
            <person name="Khan M.S."/>
            <person name="Azam M.S."/>
            <person name="Haque T."/>
            <person name="Lashkar M.Z.H."/>
            <person name="Akhand A.I."/>
            <person name="Morshed G."/>
            <person name="Roy S."/>
            <person name="Uddin K.S."/>
            <person name="Rabeya T."/>
            <person name="Hossain A.S."/>
            <person name="Chowdhury A."/>
            <person name="Snigdha A.R."/>
            <person name="Mortoza M.S."/>
            <person name="Matin S.A."/>
            <person name="Hoque S.M.E."/>
            <person name="Islam M.K."/>
            <person name="Roy D.K."/>
            <person name="Haider R."/>
            <person name="Moosa M.M."/>
            <person name="Elias S.M."/>
            <person name="Hasan A.M."/>
            <person name="Jahan S."/>
            <person name="Shafiuddin M."/>
            <person name="Mahmood N."/>
            <person name="Shommy N.S."/>
        </authorList>
    </citation>
    <scope>NUCLEOTIDE SEQUENCE [LARGE SCALE GENOMIC DNA]</scope>
    <source>
        <strain evidence="3">cv. O-4</strain>
    </source>
</reference>
<accession>A0A1R3HUR0</accession>
<sequence>MVLTLEKRPPFSKRPYKFEMMWTTHPQCKEVIKEAWNGEVQGSPPFKLTRKVKFVREKLKRWNKEVFGDLVVRKKRLENELARVQQNIQDADLRDEELALKKELENVLEQEHILWMQKSRANWIIKGERNTKYFHTVTKKRIARNRIFSIKGNCGQVIEDPTDIERTFLHILKETFCNQQEESETGIRALLQSINLPTLSPEHLEKLNAPFSEEEVKITIFSKGPLKAPGYDGKPALFFQKFWDIVG</sequence>
<dbReference type="Proteomes" id="UP000187203">
    <property type="component" value="Unassembled WGS sequence"/>
</dbReference>
<feature type="coiled-coil region" evidence="1">
    <location>
        <begin position="67"/>
        <end position="94"/>
    </location>
</feature>
<dbReference type="AlphaFoldDB" id="A0A1R3HUR0"/>
<name>A0A1R3HUR0_9ROSI</name>
<proteinExistence type="predicted"/>
<gene>
    <name evidence="2" type="ORF">COLO4_26732</name>
</gene>
<organism evidence="2 3">
    <name type="scientific">Corchorus olitorius</name>
    <dbReference type="NCBI Taxonomy" id="93759"/>
    <lineage>
        <taxon>Eukaryota</taxon>
        <taxon>Viridiplantae</taxon>
        <taxon>Streptophyta</taxon>
        <taxon>Embryophyta</taxon>
        <taxon>Tracheophyta</taxon>
        <taxon>Spermatophyta</taxon>
        <taxon>Magnoliopsida</taxon>
        <taxon>eudicotyledons</taxon>
        <taxon>Gunneridae</taxon>
        <taxon>Pentapetalae</taxon>
        <taxon>rosids</taxon>
        <taxon>malvids</taxon>
        <taxon>Malvales</taxon>
        <taxon>Malvaceae</taxon>
        <taxon>Grewioideae</taxon>
        <taxon>Apeibeae</taxon>
        <taxon>Corchorus</taxon>
    </lineage>
</organism>
<dbReference type="OrthoDB" id="1002598at2759"/>
<keyword evidence="3" id="KW-1185">Reference proteome</keyword>
<protein>
    <recommendedName>
        <fullName evidence="4">Reverse transcriptase</fullName>
    </recommendedName>
</protein>
<keyword evidence="1" id="KW-0175">Coiled coil</keyword>
<dbReference type="STRING" id="93759.A0A1R3HUR0"/>
<evidence type="ECO:0000256" key="1">
    <source>
        <dbReference type="SAM" id="Coils"/>
    </source>
</evidence>
<dbReference type="EMBL" id="AWUE01019366">
    <property type="protein sequence ID" value="OMO74062.1"/>
    <property type="molecule type" value="Genomic_DNA"/>
</dbReference>
<evidence type="ECO:0000313" key="2">
    <source>
        <dbReference type="EMBL" id="OMO74062.1"/>
    </source>
</evidence>
<evidence type="ECO:0008006" key="4">
    <source>
        <dbReference type="Google" id="ProtNLM"/>
    </source>
</evidence>
<evidence type="ECO:0000313" key="3">
    <source>
        <dbReference type="Proteomes" id="UP000187203"/>
    </source>
</evidence>
<comment type="caution">
    <text evidence="2">The sequence shown here is derived from an EMBL/GenBank/DDBJ whole genome shotgun (WGS) entry which is preliminary data.</text>
</comment>